<comment type="caution">
    <text evidence="2">The sequence shown here is derived from an EMBL/GenBank/DDBJ whole genome shotgun (WGS) entry which is preliminary data.</text>
</comment>
<dbReference type="InterPro" id="IPR007037">
    <property type="entry name" value="SIP_rossman_dom"/>
</dbReference>
<dbReference type="Gene3D" id="2.40.30.10">
    <property type="entry name" value="Translation factors"/>
    <property type="match status" value="1"/>
</dbReference>
<dbReference type="AlphaFoldDB" id="A0A2A9D223"/>
<dbReference type="InterPro" id="IPR013113">
    <property type="entry name" value="SIP_FAD-bd"/>
</dbReference>
<gene>
    <name evidence="2" type="ORF">ATL40_2382</name>
</gene>
<organism evidence="2 3">
    <name type="scientific">Serinibacter salmoneus</name>
    <dbReference type="NCBI Taxonomy" id="556530"/>
    <lineage>
        <taxon>Bacteria</taxon>
        <taxon>Bacillati</taxon>
        <taxon>Actinomycetota</taxon>
        <taxon>Actinomycetes</taxon>
        <taxon>Micrococcales</taxon>
        <taxon>Beutenbergiaceae</taxon>
        <taxon>Serinibacter</taxon>
    </lineage>
</organism>
<accession>A0A2A9D223</accession>
<dbReference type="GO" id="GO:0016491">
    <property type="term" value="F:oxidoreductase activity"/>
    <property type="evidence" value="ECO:0007669"/>
    <property type="project" value="InterPro"/>
</dbReference>
<feature type="domain" description="FAD-binding FR-type" evidence="1">
    <location>
        <begin position="4"/>
        <end position="133"/>
    </location>
</feature>
<dbReference type="InterPro" id="IPR017927">
    <property type="entry name" value="FAD-bd_FR_type"/>
</dbReference>
<proteinExistence type="predicted"/>
<name>A0A2A9D223_9MICO</name>
<dbReference type="InterPro" id="IPR017938">
    <property type="entry name" value="Riboflavin_synthase-like_b-brl"/>
</dbReference>
<evidence type="ECO:0000259" key="1">
    <source>
        <dbReference type="PROSITE" id="PS51384"/>
    </source>
</evidence>
<dbReference type="Pfam" id="PF08021">
    <property type="entry name" value="FAD_binding_9"/>
    <property type="match status" value="1"/>
</dbReference>
<dbReference type="InterPro" id="IPR039261">
    <property type="entry name" value="FNR_nucleotide-bd"/>
</dbReference>
<dbReference type="PANTHER" id="PTHR30157:SF0">
    <property type="entry name" value="NADPH-DEPENDENT FERRIC-CHELATE REDUCTASE"/>
    <property type="match status" value="1"/>
</dbReference>
<dbReference type="RefSeq" id="WP_098469695.1">
    <property type="nucleotide sequence ID" value="NZ_PDJD01000001.1"/>
</dbReference>
<sequence length="283" mass="30237">MPKGTVTAMQVVGKSWITPHLVRLELAGPDGAALADFPMSPHADAYVKLVLPPRGVSLPWPYDAEALKQALPPEQWPVLRTYTIRDFTPQRMMIDVVVHGDDGVAGPWARDVEPCGPGSLLQVRGPGGAYSPDPSARHHLLVGDASALPAIAVALERLRPGATADVVIGVASAADEIPLDTRATAQITWVHEGAAAAGPGEALVAAVHALDLPEGEGIDAFVHGEAGWVKALRRHLRFERGIPRERLSISGYWRLGSTDEQWRTGKAQWRAEVEADEAAAGLR</sequence>
<dbReference type="Gene3D" id="3.40.50.80">
    <property type="entry name" value="Nucleotide-binding domain of ferredoxin-NADP reductase (FNR) module"/>
    <property type="match status" value="1"/>
</dbReference>
<dbReference type="PANTHER" id="PTHR30157">
    <property type="entry name" value="FERRIC REDUCTASE, NADPH-DEPENDENT"/>
    <property type="match status" value="1"/>
</dbReference>
<dbReference type="InterPro" id="IPR039374">
    <property type="entry name" value="SIP_fam"/>
</dbReference>
<protein>
    <submittedName>
        <fullName evidence="2">NADPH-dependent ferric siderophore reductase</fullName>
    </submittedName>
</protein>
<reference evidence="2 3" key="1">
    <citation type="submission" date="2017-10" db="EMBL/GenBank/DDBJ databases">
        <title>Sequencing the genomes of 1000 actinobacteria strains.</title>
        <authorList>
            <person name="Klenk H.-P."/>
        </authorList>
    </citation>
    <scope>NUCLEOTIDE SEQUENCE [LARGE SCALE GENOMIC DNA]</scope>
    <source>
        <strain evidence="2 3">DSM 21801</strain>
    </source>
</reference>
<dbReference type="PROSITE" id="PS51384">
    <property type="entry name" value="FAD_FR"/>
    <property type="match status" value="1"/>
</dbReference>
<dbReference type="SUPFAM" id="SSF63380">
    <property type="entry name" value="Riboflavin synthase domain-like"/>
    <property type="match status" value="1"/>
</dbReference>
<evidence type="ECO:0000313" key="3">
    <source>
        <dbReference type="Proteomes" id="UP000224915"/>
    </source>
</evidence>
<dbReference type="OrthoDB" id="9814826at2"/>
<dbReference type="CDD" id="cd06193">
    <property type="entry name" value="siderophore_interacting"/>
    <property type="match status" value="1"/>
</dbReference>
<dbReference type="Proteomes" id="UP000224915">
    <property type="component" value="Unassembled WGS sequence"/>
</dbReference>
<evidence type="ECO:0000313" key="2">
    <source>
        <dbReference type="EMBL" id="PFG20768.1"/>
    </source>
</evidence>
<keyword evidence="3" id="KW-1185">Reference proteome</keyword>
<dbReference type="EMBL" id="PDJD01000001">
    <property type="protein sequence ID" value="PFG20768.1"/>
    <property type="molecule type" value="Genomic_DNA"/>
</dbReference>
<dbReference type="Pfam" id="PF04954">
    <property type="entry name" value="SIP"/>
    <property type="match status" value="1"/>
</dbReference>